<dbReference type="RefSeq" id="WP_110361619.1">
    <property type="nucleotide sequence ID" value="NZ_QFLI01000007.1"/>
</dbReference>
<dbReference type="EMBL" id="QFLI01000007">
    <property type="protein sequence ID" value="PXX98728.1"/>
    <property type="molecule type" value="Genomic_DNA"/>
</dbReference>
<organism evidence="1 2">
    <name type="scientific">Marinifilum breve</name>
    <dbReference type="NCBI Taxonomy" id="2184082"/>
    <lineage>
        <taxon>Bacteria</taxon>
        <taxon>Pseudomonadati</taxon>
        <taxon>Bacteroidota</taxon>
        <taxon>Bacteroidia</taxon>
        <taxon>Marinilabiliales</taxon>
        <taxon>Marinifilaceae</taxon>
    </lineage>
</organism>
<evidence type="ECO:0008006" key="3">
    <source>
        <dbReference type="Google" id="ProtNLM"/>
    </source>
</evidence>
<dbReference type="Proteomes" id="UP000248079">
    <property type="component" value="Unassembled WGS sequence"/>
</dbReference>
<name>A0A2V3ZY99_9BACT</name>
<reference evidence="1 2" key="1">
    <citation type="submission" date="2018-05" db="EMBL/GenBank/DDBJ databases">
        <title>Marinifilum breve JC075T sp. nov., a marine bacterium isolated from Yongle Blue Hole in the South China Sea.</title>
        <authorList>
            <person name="Fu T."/>
        </authorList>
    </citation>
    <scope>NUCLEOTIDE SEQUENCE [LARGE SCALE GENOMIC DNA]</scope>
    <source>
        <strain evidence="1 2">JC075</strain>
    </source>
</reference>
<accession>A0A2V3ZY99</accession>
<dbReference type="OrthoDB" id="1123242at2"/>
<sequence>MRINYITSLSLLLSFFLFSCLRNNKISTLGYQKDLKQFPTDLVNFFPNPDSINGIYSTSKNVDITSECIFYMFYDYKAKDILKFKKYAQDQSIGSYLATDSLLITIKRRTIIDWDNSKKVYYKNLFRNNTQYYPVPFFEANDNRGYIDIDANDIFSKENISGLSDNFVFYILDSKSGQFWDGLKPNKYMPESWKNGYTKGICINEKENMTIHWLIIW</sequence>
<protein>
    <recommendedName>
        <fullName evidence="3">Lipoprotein</fullName>
    </recommendedName>
</protein>
<dbReference type="AlphaFoldDB" id="A0A2V3ZY99"/>
<gene>
    <name evidence="1" type="ORF">DF185_15205</name>
</gene>
<comment type="caution">
    <text evidence="1">The sequence shown here is derived from an EMBL/GenBank/DDBJ whole genome shotgun (WGS) entry which is preliminary data.</text>
</comment>
<proteinExistence type="predicted"/>
<keyword evidence="2" id="KW-1185">Reference proteome</keyword>
<evidence type="ECO:0000313" key="2">
    <source>
        <dbReference type="Proteomes" id="UP000248079"/>
    </source>
</evidence>
<dbReference type="PROSITE" id="PS51257">
    <property type="entry name" value="PROKAR_LIPOPROTEIN"/>
    <property type="match status" value="1"/>
</dbReference>
<evidence type="ECO:0000313" key="1">
    <source>
        <dbReference type="EMBL" id="PXX98728.1"/>
    </source>
</evidence>